<dbReference type="HOGENOM" id="CLU_2170680_0_0_1"/>
<reference evidence="2" key="1">
    <citation type="journal article" date="2011" name="PLoS Genet.">
        <title>Genomic analysis of the necrotrophic fungal pathogens Sclerotinia sclerotiorum and Botrytis cinerea.</title>
        <authorList>
            <person name="Amselem J."/>
            <person name="Cuomo C.A."/>
            <person name="van Kan J.A."/>
            <person name="Viaud M."/>
            <person name="Benito E.P."/>
            <person name="Couloux A."/>
            <person name="Coutinho P.M."/>
            <person name="de Vries R.P."/>
            <person name="Dyer P.S."/>
            <person name="Fillinger S."/>
            <person name="Fournier E."/>
            <person name="Gout L."/>
            <person name="Hahn M."/>
            <person name="Kohn L."/>
            <person name="Lapalu N."/>
            <person name="Plummer K.M."/>
            <person name="Pradier J.M."/>
            <person name="Quevillon E."/>
            <person name="Sharon A."/>
            <person name="Simon A."/>
            <person name="ten Have A."/>
            <person name="Tudzynski B."/>
            <person name="Tudzynski P."/>
            <person name="Wincker P."/>
            <person name="Andrew M."/>
            <person name="Anthouard V."/>
            <person name="Beever R.E."/>
            <person name="Beffa R."/>
            <person name="Benoit I."/>
            <person name="Bouzid O."/>
            <person name="Brault B."/>
            <person name="Chen Z."/>
            <person name="Choquer M."/>
            <person name="Collemare J."/>
            <person name="Cotton P."/>
            <person name="Danchin E.G."/>
            <person name="Da Silva C."/>
            <person name="Gautier A."/>
            <person name="Giraud C."/>
            <person name="Giraud T."/>
            <person name="Gonzalez C."/>
            <person name="Grossetete S."/>
            <person name="Guldener U."/>
            <person name="Henrissat B."/>
            <person name="Howlett B.J."/>
            <person name="Kodira C."/>
            <person name="Kretschmer M."/>
            <person name="Lappartient A."/>
            <person name="Leroch M."/>
            <person name="Levis C."/>
            <person name="Mauceli E."/>
            <person name="Neuveglise C."/>
            <person name="Oeser B."/>
            <person name="Pearson M."/>
            <person name="Poulain J."/>
            <person name="Poussereau N."/>
            <person name="Quesneville H."/>
            <person name="Rascle C."/>
            <person name="Schumacher J."/>
            <person name="Segurens B."/>
            <person name="Sexton A."/>
            <person name="Silva E."/>
            <person name="Sirven C."/>
            <person name="Soanes D.M."/>
            <person name="Talbot N.J."/>
            <person name="Templeton M."/>
            <person name="Yandava C."/>
            <person name="Yarden O."/>
            <person name="Zeng Q."/>
            <person name="Rollins J.A."/>
            <person name="Lebrun M.H."/>
            <person name="Dickman M."/>
        </authorList>
    </citation>
    <scope>NUCLEOTIDE SEQUENCE [LARGE SCALE GENOMIC DNA]</scope>
    <source>
        <strain evidence="2">T4</strain>
    </source>
</reference>
<dbReference type="InParanoid" id="G2Y1E1"/>
<accession>G2Y1E1</accession>
<evidence type="ECO:0000313" key="1">
    <source>
        <dbReference type="EMBL" id="CCD46481.1"/>
    </source>
</evidence>
<dbReference type="AlphaFoldDB" id="G2Y1E1"/>
<proteinExistence type="predicted"/>
<protein>
    <submittedName>
        <fullName evidence="1">Uncharacterized protein</fullName>
    </submittedName>
</protein>
<dbReference type="Proteomes" id="UP000008177">
    <property type="component" value="Unplaced contigs"/>
</dbReference>
<gene>
    <name evidence="1" type="ORF">BofuT4_P040920.1</name>
</gene>
<organism evidence="1 2">
    <name type="scientific">Botryotinia fuckeliana (strain T4)</name>
    <name type="common">Noble rot fungus</name>
    <name type="synonym">Botrytis cinerea</name>
    <dbReference type="NCBI Taxonomy" id="999810"/>
    <lineage>
        <taxon>Eukaryota</taxon>
        <taxon>Fungi</taxon>
        <taxon>Dikarya</taxon>
        <taxon>Ascomycota</taxon>
        <taxon>Pezizomycotina</taxon>
        <taxon>Leotiomycetes</taxon>
        <taxon>Helotiales</taxon>
        <taxon>Sclerotiniaceae</taxon>
        <taxon>Botrytis</taxon>
    </lineage>
</organism>
<dbReference type="EMBL" id="FQ790282">
    <property type="protein sequence ID" value="CCD46481.1"/>
    <property type="molecule type" value="Genomic_DNA"/>
</dbReference>
<evidence type="ECO:0000313" key="2">
    <source>
        <dbReference type="Proteomes" id="UP000008177"/>
    </source>
</evidence>
<name>G2Y1E1_BOTF4</name>
<sequence>MASDQHRIGPVDQLNGQGNKILHAAKLPPNALPNAQVIPPSMNRLRQSAGSFARVPNRKPIMGHVMYCFPNSLGIRAERASPFEGAKPCKRFGSGEVEMMRLGKDATITS</sequence>